<dbReference type="SUPFAM" id="SSF56672">
    <property type="entry name" value="DNA/RNA polymerases"/>
    <property type="match status" value="1"/>
</dbReference>
<evidence type="ECO:0000313" key="5">
    <source>
        <dbReference type="EMBL" id="AXH47335.1"/>
    </source>
</evidence>
<dbReference type="KEGG" id="vg:54997689"/>
<dbReference type="InterPro" id="IPR001098">
    <property type="entry name" value="DNA-dir_DNA_pol_A_palm_dom"/>
</dbReference>
<dbReference type="Gene3D" id="3.30.420.10">
    <property type="entry name" value="Ribonuclease H-like superfamily/Ribonuclease H"/>
    <property type="match status" value="1"/>
</dbReference>
<dbReference type="EMBL" id="MH509447">
    <property type="protein sequence ID" value="AXH47335.1"/>
    <property type="molecule type" value="Genomic_DNA"/>
</dbReference>
<dbReference type="Gene3D" id="1.10.150.20">
    <property type="entry name" value="5' to 3' exonuclease, C-terminal subdomain"/>
    <property type="match status" value="1"/>
</dbReference>
<dbReference type="SMART" id="SM00474">
    <property type="entry name" value="35EXOc"/>
    <property type="match status" value="1"/>
</dbReference>
<name>A0A345KWD3_9CAUD</name>
<dbReference type="GO" id="GO:0006261">
    <property type="term" value="P:DNA-templated DNA replication"/>
    <property type="evidence" value="ECO:0007669"/>
    <property type="project" value="InterPro"/>
</dbReference>
<evidence type="ECO:0000259" key="4">
    <source>
        <dbReference type="SMART" id="SM00482"/>
    </source>
</evidence>
<evidence type="ECO:0000256" key="1">
    <source>
        <dbReference type="ARBA" id="ARBA00022705"/>
    </source>
</evidence>
<dbReference type="InterPro" id="IPR012337">
    <property type="entry name" value="RNaseH-like_sf"/>
</dbReference>
<keyword evidence="1" id="KW-0235">DNA replication</keyword>
<gene>
    <name evidence="5" type="primary">40</name>
    <name evidence="5" type="ORF">SEA_EDEN_40</name>
</gene>
<accession>A0A345KWD3</accession>
<dbReference type="Pfam" id="PF00476">
    <property type="entry name" value="DNA_pol_A"/>
    <property type="match status" value="1"/>
</dbReference>
<dbReference type="GO" id="GO:0006302">
    <property type="term" value="P:double-strand break repair"/>
    <property type="evidence" value="ECO:0007669"/>
    <property type="project" value="TreeGrafter"/>
</dbReference>
<feature type="domain" description="DNA-directed DNA polymerase family A palm" evidence="4">
    <location>
        <begin position="388"/>
        <end position="579"/>
    </location>
</feature>
<dbReference type="GO" id="GO:0003677">
    <property type="term" value="F:DNA binding"/>
    <property type="evidence" value="ECO:0007669"/>
    <property type="project" value="InterPro"/>
</dbReference>
<proteinExistence type="predicted"/>
<dbReference type="GO" id="GO:0039693">
    <property type="term" value="P:viral DNA genome replication"/>
    <property type="evidence" value="ECO:0007669"/>
    <property type="project" value="UniProtKB-KW"/>
</dbReference>
<dbReference type="SMART" id="SM00482">
    <property type="entry name" value="POLAc"/>
    <property type="match status" value="1"/>
</dbReference>
<keyword evidence="6" id="KW-1185">Reference proteome</keyword>
<keyword evidence="2" id="KW-1194">Viral DNA replication</keyword>
<dbReference type="Pfam" id="PF01612">
    <property type="entry name" value="DNA_pol_A_exo1"/>
    <property type="match status" value="1"/>
</dbReference>
<dbReference type="GeneID" id="54997689"/>
<protein>
    <submittedName>
        <fullName evidence="5">DNA polymerase I</fullName>
    </submittedName>
</protein>
<dbReference type="RefSeq" id="YP_009806819.1">
    <property type="nucleotide sequence ID" value="NC_048017.1"/>
</dbReference>
<sequence length="625" mass="70047">MRTLTHVVDGDVCTIHIPQSTADMPAFLAWLNDNENAPLALDTETTGLGIFGRGFNIRLSQFGNTREAWVLQWNLFEGWATTALRRHKKWLLHNAAYDLQVLNRVAGVTIEELTSRVMDTIILSKLIEPHRRGGHKLKPLSEQYVDPMALDTADGLTAHFNRLGFTKDNGWALIDIHDELYNRYAGLDVIYTARLYEVLAPKVRELLLAHLAQFEHTIQGFLNIMRRRGMRVDPEYAAAMRDQFRREGEEHLRIVRDDFGLQNLNSPAQIEAALLRSGAQLIERNAPTKKNIANGEPGSFKTGKEVLLPLAGLDEYWGEIEGFENPNMLAYHVAYGKRSFRFADAYLNKFLDLMDEDGFIHTNITGLEARTSRMAASDPPVQQLPSKDWKVRRALVADTDDDVIISADYAQIEFRIMAELANIRKMKEAILNGLDLHGYTAELAYGPGWTKENRTHMKGAGFGIAYGGGAKGLAAQLGIDVAKSTTIVRAYNRVYPEIKRWSNKLQRDAKLNGMVMRSPTGRILALDRDRTYAAINYVVQSTAADVLKNAIEALFSAGLGAHLLMPVHDEIIAQGPRKDADELARTIAETMKSEIGSMTLDSDAEVYGRSWGHGYGNEETMGEWF</sequence>
<dbReference type="GO" id="GO:0003887">
    <property type="term" value="F:DNA-directed DNA polymerase activity"/>
    <property type="evidence" value="ECO:0007669"/>
    <property type="project" value="InterPro"/>
</dbReference>
<dbReference type="Gene3D" id="3.30.70.370">
    <property type="match status" value="1"/>
</dbReference>
<dbReference type="PANTHER" id="PTHR10133:SF27">
    <property type="entry name" value="DNA POLYMERASE NU"/>
    <property type="match status" value="1"/>
</dbReference>
<dbReference type="Proteomes" id="UP000260367">
    <property type="component" value="Segment"/>
</dbReference>
<dbReference type="PANTHER" id="PTHR10133">
    <property type="entry name" value="DNA POLYMERASE I"/>
    <property type="match status" value="1"/>
</dbReference>
<dbReference type="InterPro" id="IPR043502">
    <property type="entry name" value="DNA/RNA_pol_sf"/>
</dbReference>
<evidence type="ECO:0000256" key="2">
    <source>
        <dbReference type="ARBA" id="ARBA00023109"/>
    </source>
</evidence>
<dbReference type="InterPro" id="IPR002562">
    <property type="entry name" value="3'-5'_exonuclease_dom"/>
</dbReference>
<dbReference type="InterPro" id="IPR002298">
    <property type="entry name" value="DNA_polymerase_A"/>
</dbReference>
<dbReference type="SUPFAM" id="SSF53098">
    <property type="entry name" value="Ribonuclease H-like"/>
    <property type="match status" value="1"/>
</dbReference>
<organism evidence="5 6">
    <name type="scientific">Microbacterium phage Eden</name>
    <dbReference type="NCBI Taxonomy" id="2250289"/>
    <lineage>
        <taxon>Viruses</taxon>
        <taxon>Duplodnaviria</taxon>
        <taxon>Heunggongvirae</taxon>
        <taxon>Uroviricota</taxon>
        <taxon>Caudoviricetes</taxon>
        <taxon>Edenvirus</taxon>
        <taxon>Edenvirus eden</taxon>
    </lineage>
</organism>
<dbReference type="InterPro" id="IPR036397">
    <property type="entry name" value="RNaseH_sf"/>
</dbReference>
<evidence type="ECO:0000313" key="6">
    <source>
        <dbReference type="Proteomes" id="UP000260367"/>
    </source>
</evidence>
<reference evidence="6" key="1">
    <citation type="submission" date="2018-06" db="EMBL/GenBank/DDBJ databases">
        <authorList>
            <person name="Zhirakovskaya E."/>
        </authorList>
    </citation>
    <scope>NUCLEOTIDE SEQUENCE [LARGE SCALE GENOMIC DNA]</scope>
</reference>
<evidence type="ECO:0000259" key="3">
    <source>
        <dbReference type="SMART" id="SM00474"/>
    </source>
</evidence>
<feature type="domain" description="3'-5' exonuclease" evidence="3">
    <location>
        <begin position="12"/>
        <end position="204"/>
    </location>
</feature>
<dbReference type="PRINTS" id="PR00868">
    <property type="entry name" value="DNAPOLI"/>
</dbReference>
<dbReference type="GO" id="GO:0008408">
    <property type="term" value="F:3'-5' exonuclease activity"/>
    <property type="evidence" value="ECO:0007669"/>
    <property type="project" value="InterPro"/>
</dbReference>